<dbReference type="GO" id="GO:0005737">
    <property type="term" value="C:cytoplasm"/>
    <property type="evidence" value="ECO:0007669"/>
    <property type="project" value="TreeGrafter"/>
</dbReference>
<gene>
    <name evidence="10" type="ORF">OSB1V03_LOCUS7081</name>
</gene>
<dbReference type="OrthoDB" id="253091at2759"/>
<dbReference type="EMBL" id="OC858594">
    <property type="protein sequence ID" value="CAD7626648.1"/>
    <property type="molecule type" value="Genomic_DNA"/>
</dbReference>
<evidence type="ECO:0000256" key="3">
    <source>
        <dbReference type="ARBA" id="ARBA00022912"/>
    </source>
</evidence>
<dbReference type="EC" id="3.1.3.16" evidence="7"/>
<dbReference type="PROSITE" id="PS50056">
    <property type="entry name" value="TYR_PHOSPHATASE_2"/>
    <property type="match status" value="1"/>
</dbReference>
<dbReference type="CDD" id="cd14515">
    <property type="entry name" value="DUSP3-like"/>
    <property type="match status" value="1"/>
</dbReference>
<protein>
    <recommendedName>
        <fullName evidence="7">Dual specificity protein phosphatase</fullName>
        <ecNumber evidence="7">3.1.3.16</ecNumber>
        <ecNumber evidence="7">3.1.3.48</ecNumber>
    </recommendedName>
</protein>
<dbReference type="PROSITE" id="PS00383">
    <property type="entry name" value="TYR_PHOSPHATASE_1"/>
    <property type="match status" value="1"/>
</dbReference>
<dbReference type="EC" id="3.1.3.48" evidence="7"/>
<evidence type="ECO:0000259" key="9">
    <source>
        <dbReference type="PROSITE" id="PS50056"/>
    </source>
</evidence>
<comment type="catalytic activity">
    <reaction evidence="4 7">
        <text>O-phospho-L-seryl-[protein] + H2O = L-seryl-[protein] + phosphate</text>
        <dbReference type="Rhea" id="RHEA:20629"/>
        <dbReference type="Rhea" id="RHEA-COMP:9863"/>
        <dbReference type="Rhea" id="RHEA-COMP:11604"/>
        <dbReference type="ChEBI" id="CHEBI:15377"/>
        <dbReference type="ChEBI" id="CHEBI:29999"/>
        <dbReference type="ChEBI" id="CHEBI:43474"/>
        <dbReference type="ChEBI" id="CHEBI:83421"/>
        <dbReference type="EC" id="3.1.3.16"/>
    </reaction>
</comment>
<keyword evidence="2 7" id="KW-0378">Hydrolase</keyword>
<dbReference type="InterPro" id="IPR020422">
    <property type="entry name" value="TYR_PHOSPHATASE_DUAL_dom"/>
</dbReference>
<feature type="domain" description="Tyrosine specific protein phosphatases" evidence="9">
    <location>
        <begin position="146"/>
        <end position="203"/>
    </location>
</feature>
<organism evidence="10">
    <name type="scientific">Medioppia subpectinata</name>
    <dbReference type="NCBI Taxonomy" id="1979941"/>
    <lineage>
        <taxon>Eukaryota</taxon>
        <taxon>Metazoa</taxon>
        <taxon>Ecdysozoa</taxon>
        <taxon>Arthropoda</taxon>
        <taxon>Chelicerata</taxon>
        <taxon>Arachnida</taxon>
        <taxon>Acari</taxon>
        <taxon>Acariformes</taxon>
        <taxon>Sarcoptiformes</taxon>
        <taxon>Oribatida</taxon>
        <taxon>Brachypylina</taxon>
        <taxon>Oppioidea</taxon>
        <taxon>Oppiidae</taxon>
        <taxon>Medioppia</taxon>
    </lineage>
</organism>
<sequence length="225" mass="25058">MKRVAMPYRRTTAIRYSDPGIIDEKVFQLQRILATTQTSHSRFGPGFSLLGNNYGSAAIPSATLCPTHRIHLGIDCDEVFPNVFIGDERSVRNKPFLKMIGITHVVNCAEGSGFTMVSTGSGYYADVGIKYIGINVLDVPQARISAHFHECANFMDKAIREGGKVIVHCYMGLSRSATITIAYLMIKKQMSAEEAVRTVRRNREIRPNDGFLRQLLALESKLSKE</sequence>
<feature type="active site" description="Phosphocysteine intermediate" evidence="6">
    <location>
        <position position="169"/>
    </location>
</feature>
<evidence type="ECO:0000256" key="7">
    <source>
        <dbReference type="RuleBase" id="RU366038"/>
    </source>
</evidence>
<dbReference type="InterPro" id="IPR020405">
    <property type="entry name" value="Atypical_DUSP_subfamA"/>
</dbReference>
<dbReference type="SUPFAM" id="SSF52799">
    <property type="entry name" value="(Phosphotyrosine protein) phosphatases II"/>
    <property type="match status" value="1"/>
</dbReference>
<dbReference type="PROSITE" id="PS50054">
    <property type="entry name" value="TYR_PHOSPHATASE_DUAL"/>
    <property type="match status" value="1"/>
</dbReference>
<dbReference type="GO" id="GO:0004725">
    <property type="term" value="F:protein tyrosine phosphatase activity"/>
    <property type="evidence" value="ECO:0007669"/>
    <property type="project" value="UniProtKB-EC"/>
</dbReference>
<feature type="domain" description="Tyrosine-protein phosphatase" evidence="8">
    <location>
        <begin position="75"/>
        <end position="224"/>
    </location>
</feature>
<keyword evidence="3 7" id="KW-0904">Protein phosphatase</keyword>
<evidence type="ECO:0000313" key="10">
    <source>
        <dbReference type="EMBL" id="CAD7626648.1"/>
    </source>
</evidence>
<dbReference type="GO" id="GO:0004722">
    <property type="term" value="F:protein serine/threonine phosphatase activity"/>
    <property type="evidence" value="ECO:0007669"/>
    <property type="project" value="UniProtKB-EC"/>
</dbReference>
<dbReference type="PRINTS" id="PR01908">
    <property type="entry name" value="ADSPHPHTASE"/>
</dbReference>
<dbReference type="GO" id="GO:0043409">
    <property type="term" value="P:negative regulation of MAPK cascade"/>
    <property type="evidence" value="ECO:0007669"/>
    <property type="project" value="TreeGrafter"/>
</dbReference>
<dbReference type="Pfam" id="PF00782">
    <property type="entry name" value="DSPc"/>
    <property type="match status" value="1"/>
</dbReference>
<dbReference type="Proteomes" id="UP000759131">
    <property type="component" value="Unassembled WGS sequence"/>
</dbReference>
<dbReference type="InterPro" id="IPR029021">
    <property type="entry name" value="Prot-tyrosine_phosphatase-like"/>
</dbReference>
<evidence type="ECO:0000313" key="11">
    <source>
        <dbReference type="Proteomes" id="UP000759131"/>
    </source>
</evidence>
<evidence type="ECO:0000256" key="2">
    <source>
        <dbReference type="ARBA" id="ARBA00022801"/>
    </source>
</evidence>
<comment type="similarity">
    <text evidence="1 7">Belongs to the protein-tyrosine phosphatase family. Non-receptor class dual specificity subfamily.</text>
</comment>
<evidence type="ECO:0000256" key="5">
    <source>
        <dbReference type="ARBA" id="ARBA00048336"/>
    </source>
</evidence>
<keyword evidence="11" id="KW-1185">Reference proteome</keyword>
<evidence type="ECO:0000259" key="8">
    <source>
        <dbReference type="PROSITE" id="PS50054"/>
    </source>
</evidence>
<comment type="catalytic activity">
    <reaction evidence="5 7">
        <text>O-phospho-L-threonyl-[protein] + H2O = L-threonyl-[protein] + phosphate</text>
        <dbReference type="Rhea" id="RHEA:47004"/>
        <dbReference type="Rhea" id="RHEA-COMP:11060"/>
        <dbReference type="Rhea" id="RHEA-COMP:11605"/>
        <dbReference type="ChEBI" id="CHEBI:15377"/>
        <dbReference type="ChEBI" id="CHEBI:30013"/>
        <dbReference type="ChEBI" id="CHEBI:43474"/>
        <dbReference type="ChEBI" id="CHEBI:61977"/>
        <dbReference type="EC" id="3.1.3.16"/>
    </reaction>
</comment>
<dbReference type="EMBL" id="CAJPIZ010004019">
    <property type="protein sequence ID" value="CAG2107078.1"/>
    <property type="molecule type" value="Genomic_DNA"/>
</dbReference>
<dbReference type="PANTHER" id="PTHR45682:SF5">
    <property type="entry name" value="DUAL SPECIFICITY PROTEIN PHOSPHATASE"/>
    <property type="match status" value="1"/>
</dbReference>
<dbReference type="InterPro" id="IPR016130">
    <property type="entry name" value="Tyr_Pase_AS"/>
</dbReference>
<dbReference type="GO" id="GO:0008138">
    <property type="term" value="F:protein tyrosine/serine/threonine phosphatase activity"/>
    <property type="evidence" value="ECO:0007669"/>
    <property type="project" value="UniProtKB-UniRule"/>
</dbReference>
<comment type="function">
    <text evidence="7">Dual specificity phosphatase able to dephosphorylate phosphotyrosine, phosphoserine and phosphothreonine residues, with a preference for phosphotyrosine as a substrate.</text>
</comment>
<dbReference type="InterPro" id="IPR000387">
    <property type="entry name" value="Tyr_Pase_dom"/>
</dbReference>
<dbReference type="SMART" id="SM00195">
    <property type="entry name" value="DSPc"/>
    <property type="match status" value="1"/>
</dbReference>
<dbReference type="PRINTS" id="PR01909">
    <property type="entry name" value="ADSPHPHTASEA"/>
</dbReference>
<dbReference type="PANTHER" id="PTHR45682">
    <property type="entry name" value="AGAP008228-PA"/>
    <property type="match status" value="1"/>
</dbReference>
<accession>A0A7R9PZJ7</accession>
<dbReference type="Gene3D" id="3.90.190.10">
    <property type="entry name" value="Protein tyrosine phosphatase superfamily"/>
    <property type="match status" value="1"/>
</dbReference>
<comment type="catalytic activity">
    <reaction evidence="7">
        <text>O-phospho-L-tyrosyl-[protein] + H2O = L-tyrosyl-[protein] + phosphate</text>
        <dbReference type="Rhea" id="RHEA:10684"/>
        <dbReference type="Rhea" id="RHEA-COMP:10136"/>
        <dbReference type="Rhea" id="RHEA-COMP:20101"/>
        <dbReference type="ChEBI" id="CHEBI:15377"/>
        <dbReference type="ChEBI" id="CHEBI:43474"/>
        <dbReference type="ChEBI" id="CHEBI:46858"/>
        <dbReference type="ChEBI" id="CHEBI:61978"/>
        <dbReference type="EC" id="3.1.3.48"/>
    </reaction>
</comment>
<evidence type="ECO:0000256" key="1">
    <source>
        <dbReference type="ARBA" id="ARBA00008601"/>
    </source>
</evidence>
<dbReference type="GO" id="GO:0033549">
    <property type="term" value="F:MAP kinase phosphatase activity"/>
    <property type="evidence" value="ECO:0007669"/>
    <property type="project" value="TreeGrafter"/>
</dbReference>
<dbReference type="AlphaFoldDB" id="A0A7R9PZJ7"/>
<name>A0A7R9PZJ7_9ACAR</name>
<proteinExistence type="inferred from homology"/>
<reference evidence="10" key="1">
    <citation type="submission" date="2020-11" db="EMBL/GenBank/DDBJ databases">
        <authorList>
            <person name="Tran Van P."/>
        </authorList>
    </citation>
    <scope>NUCLEOTIDE SEQUENCE</scope>
</reference>
<evidence type="ECO:0000256" key="6">
    <source>
        <dbReference type="PIRSR" id="PIRSR620405-1"/>
    </source>
</evidence>
<evidence type="ECO:0000256" key="4">
    <source>
        <dbReference type="ARBA" id="ARBA00047761"/>
    </source>
</evidence>
<dbReference type="InterPro" id="IPR000340">
    <property type="entry name" value="Dual-sp_phosphatase_cat-dom"/>
</dbReference>